<name>A6J9U4_RAT</name>
<reference evidence="1 2" key="1">
    <citation type="submission" date="2005-09" db="EMBL/GenBank/DDBJ databases">
        <authorList>
            <person name="Mural R.J."/>
            <person name="Li P.W."/>
            <person name="Adams M.D."/>
            <person name="Amanatides P.G."/>
            <person name="Baden-Tillson H."/>
            <person name="Barnstead M."/>
            <person name="Chin S.H."/>
            <person name="Dew I."/>
            <person name="Evans C.A."/>
            <person name="Ferriera S."/>
            <person name="Flanigan M."/>
            <person name="Fosler C."/>
            <person name="Glodek A."/>
            <person name="Gu Z."/>
            <person name="Holt R.A."/>
            <person name="Jennings D."/>
            <person name="Kraft C.L."/>
            <person name="Lu F."/>
            <person name="Nguyen T."/>
            <person name="Nusskern D.R."/>
            <person name="Pfannkoch C.M."/>
            <person name="Sitter C."/>
            <person name="Sutton G.G."/>
            <person name="Venter J.C."/>
            <person name="Wang Z."/>
            <person name="Woodage T."/>
            <person name="Zheng X.H."/>
            <person name="Zhong F."/>
        </authorList>
    </citation>
    <scope>NUCLEOTIDE SEQUENCE [LARGE SCALE GENOMIC DNA]</scope>
    <source>
        <strain>BN</strain>
        <strain evidence="2">Sprague-Dawley</strain>
    </source>
</reference>
<evidence type="ECO:0000313" key="2">
    <source>
        <dbReference type="Proteomes" id="UP000234681"/>
    </source>
</evidence>
<feature type="non-terminal residue" evidence="1">
    <location>
        <position position="16"/>
    </location>
</feature>
<proteinExistence type="predicted"/>
<organism evidence="1 2">
    <name type="scientific">Rattus norvegicus</name>
    <name type="common">Rat</name>
    <dbReference type="NCBI Taxonomy" id="10116"/>
    <lineage>
        <taxon>Eukaryota</taxon>
        <taxon>Metazoa</taxon>
        <taxon>Chordata</taxon>
        <taxon>Craniata</taxon>
        <taxon>Vertebrata</taxon>
        <taxon>Euteleostomi</taxon>
        <taxon>Mammalia</taxon>
        <taxon>Eutheria</taxon>
        <taxon>Euarchontoglires</taxon>
        <taxon>Glires</taxon>
        <taxon>Rodentia</taxon>
        <taxon>Myomorpha</taxon>
        <taxon>Muroidea</taxon>
        <taxon>Muridae</taxon>
        <taxon>Murinae</taxon>
        <taxon>Rattus</taxon>
    </lineage>
</organism>
<sequence length="16" mass="1967">MYTHIIHIRIKLITKS</sequence>
<evidence type="ECO:0000313" key="1">
    <source>
        <dbReference type="EMBL" id="EDM07790.1"/>
    </source>
</evidence>
<dbReference type="EMBL" id="CH473979">
    <property type="protein sequence ID" value="EDM07790.1"/>
    <property type="molecule type" value="Genomic_DNA"/>
</dbReference>
<gene>
    <name evidence="1" type="ORF">rCG_53816</name>
</gene>
<protein>
    <submittedName>
        <fullName evidence="1">RCG53816</fullName>
    </submittedName>
</protein>
<dbReference type="Proteomes" id="UP000234681">
    <property type="component" value="Chromosome 1"/>
</dbReference>
<accession>A6J9U4</accession>
<dbReference type="AlphaFoldDB" id="A6J9U4"/>